<proteinExistence type="predicted"/>
<comment type="caution">
    <text evidence="2">The sequence shown here is derived from an EMBL/GenBank/DDBJ whole genome shotgun (WGS) entry which is preliminary data.</text>
</comment>
<evidence type="ECO:0000256" key="1">
    <source>
        <dbReference type="SAM" id="MobiDB-lite"/>
    </source>
</evidence>
<gene>
    <name evidence="2" type="ORF">SNEC2469_LOCUS15855</name>
</gene>
<evidence type="ECO:0000313" key="2">
    <source>
        <dbReference type="EMBL" id="CAE7550401.1"/>
    </source>
</evidence>
<feature type="compositionally biased region" description="Basic and acidic residues" evidence="1">
    <location>
        <begin position="794"/>
        <end position="809"/>
    </location>
</feature>
<dbReference type="OrthoDB" id="445126at2759"/>
<feature type="compositionally biased region" description="Basic and acidic residues" evidence="1">
    <location>
        <begin position="464"/>
        <end position="477"/>
    </location>
</feature>
<feature type="compositionally biased region" description="Polar residues" evidence="1">
    <location>
        <begin position="359"/>
        <end position="371"/>
    </location>
</feature>
<protein>
    <submittedName>
        <fullName evidence="2">Uncharacterized protein</fullName>
    </submittedName>
</protein>
<sequence>MAKGAVVDGEDPDLDQVKEGSLVRVEKVLEVAPNQINALLGNQQVSLFLASPSASRFEEGDEEEDDALSPRAPPLSEDLEPGSEAVPEPGENGSPELPEVLAAEEKEETQPLKEAVVLPLPTIEIQPEPVSPTSEVPAPSEAATSEAKPHTEKPSVYYAGIVTPSSRSRSEGEMTPIKRMKPKSQVQYHPLRHDGTDGPREEFQPLVQTVQDVAGDEDRRDTGDQPEPGMPSEAEAPMEDAAPAALPPEVAEGEPEADRGEEDADAKSITSASFELGIVYVLRHPAFVSPRADVFEPDDDELIAELEEGEEIELVEIVGFSEEGRVRGKLKSPEGWITLRNSATGTNWVAGYSDRGASDQASQESGQVSQEGKSDASVSEDPTAPYKKGVYILVRAAYVAHDADNFAPDDDELVARVEEGEEVEVVEVVDFVEEDRVRGRILEPGGWITLLNRITGTEWITPKDPGDHGIPGDRDESSEGEEGDGPSRHEGKEEADTNPVDRMNLEEEDASHLAEVSRRKASELEQELGMLESPRALIEEPYESGIYLLVRSAFVAYDADNFTPDDDELVAELEEGEEVEVVEVIDFVEDDRVRGRLRDPDGWITLVNRATGAKWVTPKESGNDFRGASKTAASEPGEQEEGSHSEDEDGNEPSRHRRVADEEDESPAMKWTSPEDAASIDAEAEGGRKASGSQGEDEDPVPFETGSYILLRTAFVALDADNFSPDDEELVAELEEGEEVEIVEVVDFVKEERVRGRIRDLHGWITLLNRATGTEWVAPTTQVPSSKDTVGNDARGEEEASHAQKEDPPVRFKPGFYTLLRPTFVALDADDFSPDDADLVAKLPEGMEVEIVEVVDFVKEERVRGRIRDLHGWITLLNRATGTEWVAPTSPAQESVDDNSQGDSQRNASSDVEATSEHSRPPTVVDDGVDATPGSEMEDSLQDGASVGAEDAGDREASHSEEEDSSVQFKKGSYVLLRPAFVALHADDFSPDDDDLVAELEEGMEVEIVEVVDFVKEERVRGRIRDLHGWITLLNRATGTEWVAPTTQVPLRKDSVDNDAGGQELGPELSEAEIARESSVEPEEPSEPPAQGSPTMLPGLYILLRPAFVSPEAKIFAPEDDELVAELEEGQEIEVTEIIDFESEKRGKLKDPDGWITLMSKATGAKWVSAKVLPEDAEHTGDGEASEAGEDRTPLSRRVSFHEAEESEPADGDSDPEDQGDMEAEEDAGAEPAEPGTGPLQELLIRPKGRRKLFDVGLYVLRRPAFVSPRAELFEPDDDELVAELEEGEEIEIVEVVDFRNLGRVRGKLKSPEGWITLRNSATGIKWVAPKDPPPYPKGFYILLRSAYVAYDADNFAPDDDELVAELEEGDEVEIVEVVDFVEEERVRGRLYDPDGWITLLNRATGAEWVTPKVEADAGTRGTWSYIA</sequence>
<feature type="region of interest" description="Disordered" evidence="1">
    <location>
        <begin position="1051"/>
        <end position="1095"/>
    </location>
</feature>
<feature type="region of interest" description="Disordered" evidence="1">
    <location>
        <begin position="350"/>
        <end position="381"/>
    </location>
</feature>
<name>A0A812U3S1_9DINO</name>
<organism evidence="2 3">
    <name type="scientific">Symbiodinium necroappetens</name>
    <dbReference type="NCBI Taxonomy" id="1628268"/>
    <lineage>
        <taxon>Eukaryota</taxon>
        <taxon>Sar</taxon>
        <taxon>Alveolata</taxon>
        <taxon>Dinophyceae</taxon>
        <taxon>Suessiales</taxon>
        <taxon>Symbiodiniaceae</taxon>
        <taxon>Symbiodinium</taxon>
    </lineage>
</organism>
<feature type="region of interest" description="Disordered" evidence="1">
    <location>
        <begin position="53"/>
        <end position="268"/>
    </location>
</feature>
<feature type="compositionally biased region" description="Low complexity" evidence="1">
    <location>
        <begin position="1230"/>
        <end position="1239"/>
    </location>
</feature>
<keyword evidence="3" id="KW-1185">Reference proteome</keyword>
<reference evidence="2" key="1">
    <citation type="submission" date="2021-02" db="EMBL/GenBank/DDBJ databases">
        <authorList>
            <person name="Dougan E. K."/>
            <person name="Rhodes N."/>
            <person name="Thang M."/>
            <person name="Chan C."/>
        </authorList>
    </citation>
    <scope>NUCLEOTIDE SEQUENCE</scope>
</reference>
<feature type="compositionally biased region" description="Low complexity" evidence="1">
    <location>
        <begin position="231"/>
        <end position="250"/>
    </location>
</feature>
<feature type="compositionally biased region" description="Basic and acidic residues" evidence="1">
    <location>
        <begin position="485"/>
        <end position="495"/>
    </location>
</feature>
<feature type="region of interest" description="Disordered" evidence="1">
    <location>
        <begin position="781"/>
        <end position="809"/>
    </location>
</feature>
<evidence type="ECO:0000313" key="3">
    <source>
        <dbReference type="Proteomes" id="UP000601435"/>
    </source>
</evidence>
<feature type="compositionally biased region" description="Basic and acidic residues" evidence="1">
    <location>
        <begin position="1189"/>
        <end position="1204"/>
    </location>
</feature>
<feature type="compositionally biased region" description="Polar residues" evidence="1">
    <location>
        <begin position="890"/>
        <end position="913"/>
    </location>
</feature>
<dbReference type="EMBL" id="CAJNJA010025853">
    <property type="protein sequence ID" value="CAE7550401.1"/>
    <property type="molecule type" value="Genomic_DNA"/>
</dbReference>
<feature type="region of interest" description="Disordered" evidence="1">
    <location>
        <begin position="458"/>
        <end position="503"/>
    </location>
</feature>
<feature type="region of interest" description="Disordered" evidence="1">
    <location>
        <begin position="1174"/>
        <end position="1244"/>
    </location>
</feature>
<feature type="compositionally biased region" description="Basic and acidic residues" evidence="1">
    <location>
        <begin position="191"/>
        <end position="203"/>
    </location>
</feature>
<feature type="region of interest" description="Disordered" evidence="1">
    <location>
        <begin position="615"/>
        <end position="703"/>
    </location>
</feature>
<feature type="compositionally biased region" description="Acidic residues" evidence="1">
    <location>
        <begin position="1205"/>
        <end position="1229"/>
    </location>
</feature>
<feature type="compositionally biased region" description="Acidic residues" evidence="1">
    <location>
        <begin position="251"/>
        <end position="264"/>
    </location>
</feature>
<feature type="region of interest" description="Disordered" evidence="1">
    <location>
        <begin position="889"/>
        <end position="968"/>
    </location>
</feature>
<dbReference type="Proteomes" id="UP000601435">
    <property type="component" value="Unassembled WGS sequence"/>
</dbReference>
<accession>A0A812U3S1</accession>